<dbReference type="AlphaFoldDB" id="A0A521D9E7"/>
<feature type="coiled-coil region" evidence="1">
    <location>
        <begin position="341"/>
        <end position="368"/>
    </location>
</feature>
<gene>
    <name evidence="2" type="ORF">SAMN06265171_104311</name>
</gene>
<dbReference type="RefSeq" id="WP_142718156.1">
    <property type="nucleotide sequence ID" value="NZ_FXTC01000004.1"/>
</dbReference>
<reference evidence="2 3" key="1">
    <citation type="submission" date="2017-05" db="EMBL/GenBank/DDBJ databases">
        <authorList>
            <person name="Varghese N."/>
            <person name="Submissions S."/>
        </authorList>
    </citation>
    <scope>NUCLEOTIDE SEQUENCE [LARGE SCALE GENOMIC DNA]</scope>
    <source>
        <strain evidence="2 3">DSM 29371</strain>
    </source>
</reference>
<name>A0A521D9E7_9FLAO</name>
<protein>
    <submittedName>
        <fullName evidence="2">Uncharacterized protein</fullName>
    </submittedName>
</protein>
<accession>A0A521D9E7</accession>
<organism evidence="2 3">
    <name type="scientific">Chryseobacterium rhizoplanae</name>
    <dbReference type="NCBI Taxonomy" id="1609531"/>
    <lineage>
        <taxon>Bacteria</taxon>
        <taxon>Pseudomonadati</taxon>
        <taxon>Bacteroidota</taxon>
        <taxon>Flavobacteriia</taxon>
        <taxon>Flavobacteriales</taxon>
        <taxon>Weeksellaceae</taxon>
        <taxon>Chryseobacterium group</taxon>
        <taxon>Chryseobacterium</taxon>
    </lineage>
</organism>
<keyword evidence="3" id="KW-1185">Reference proteome</keyword>
<dbReference type="EMBL" id="FXTC01000004">
    <property type="protein sequence ID" value="SMO67510.1"/>
    <property type="molecule type" value="Genomic_DNA"/>
</dbReference>
<evidence type="ECO:0000313" key="2">
    <source>
        <dbReference type="EMBL" id="SMO67510.1"/>
    </source>
</evidence>
<dbReference type="Proteomes" id="UP000316916">
    <property type="component" value="Unassembled WGS sequence"/>
</dbReference>
<keyword evidence="1" id="KW-0175">Coiled coil</keyword>
<evidence type="ECO:0000313" key="3">
    <source>
        <dbReference type="Proteomes" id="UP000316916"/>
    </source>
</evidence>
<sequence length="569" mass="63106">MKNFYVTIVLLLANTGVIWSQVTPNSNKFSVENYVAIDNKGKYALYNTHGFYENVAKGTVAKVFILPILKFDINNIKYIDSKGNETYKGSDQIRTLIIPVTQELALPNESQKASICAAIKSTTISAFYPPILKNTNGQPVLTPYLMTNTALTNHFFSLAQQYETTMLAPQEELIKDYNTNFQSQIISPTEVEFIVEAGGETVYSKRISGTLVGNKNFKNISIENPTEYVKNLLANGNGEISVSYKFKNSKTSYINAHIDGSTIINQFLSDAQQSSVSQKSSGWAFLGLGSSRKSMKSSFNQQIENQYTAEKINNTRIEMYDADDDMIHQFEEKFFPDISQEEALKNHLQAAEKAKAEGNDKLQNLHLQFAESLQKNDPNLTPNIEAAVAALGKKDYIGFIANGVRWGNNGAKGNTSFKKVLNSTEMTKMVEDYSHTKTISVQHAVTQPVIAKEDVKFRASVGVIDVIPWDVQLYIYNGYNTVLQNVKGVLIGPTTVGGALHLNNILAGTLVKKVGSYSVYDAQTFTDALKNYEPGERTDLTLVVPNAMNPNIYQEKTVQFTLGALPVID</sequence>
<evidence type="ECO:0000256" key="1">
    <source>
        <dbReference type="SAM" id="Coils"/>
    </source>
</evidence>
<proteinExistence type="predicted"/>